<proteinExistence type="predicted"/>
<organism evidence="1 2">
    <name type="scientific">Stentor coeruleus</name>
    <dbReference type="NCBI Taxonomy" id="5963"/>
    <lineage>
        <taxon>Eukaryota</taxon>
        <taxon>Sar</taxon>
        <taxon>Alveolata</taxon>
        <taxon>Ciliophora</taxon>
        <taxon>Postciliodesmatophora</taxon>
        <taxon>Heterotrichea</taxon>
        <taxon>Heterotrichida</taxon>
        <taxon>Stentoridae</taxon>
        <taxon>Stentor</taxon>
    </lineage>
</organism>
<keyword evidence="2" id="KW-1185">Reference proteome</keyword>
<reference evidence="1 2" key="1">
    <citation type="submission" date="2016-11" db="EMBL/GenBank/DDBJ databases">
        <title>The macronuclear genome of Stentor coeruleus: a giant cell with tiny introns.</title>
        <authorList>
            <person name="Slabodnick M."/>
            <person name="Ruby J.G."/>
            <person name="Reiff S.B."/>
            <person name="Swart E.C."/>
            <person name="Gosai S."/>
            <person name="Prabakaran S."/>
            <person name="Witkowska E."/>
            <person name="Larue G.E."/>
            <person name="Fisher S."/>
            <person name="Freeman R.M."/>
            <person name="Gunawardena J."/>
            <person name="Chu W."/>
            <person name="Stover N.A."/>
            <person name="Gregory B.D."/>
            <person name="Nowacki M."/>
            <person name="Derisi J."/>
            <person name="Roy S.W."/>
            <person name="Marshall W.F."/>
            <person name="Sood P."/>
        </authorList>
    </citation>
    <scope>NUCLEOTIDE SEQUENCE [LARGE SCALE GENOMIC DNA]</scope>
    <source>
        <strain evidence="1">WM001</strain>
    </source>
</reference>
<dbReference type="Proteomes" id="UP000187209">
    <property type="component" value="Unassembled WGS sequence"/>
</dbReference>
<comment type="caution">
    <text evidence="1">The sequence shown here is derived from an EMBL/GenBank/DDBJ whole genome shotgun (WGS) entry which is preliminary data.</text>
</comment>
<sequence length="263" mass="30370">MELEYIVYFPDHFNNEELFANLAELKICYQFYNSSIHHPQAILLHRTRYSKKIISQDHAQNFSKVALIYYPSIPSTEDLQQTLSTLSVYAINNIKTLIILEGIDDHLESLSLTEKTNSVRDTIEEWLCQIFLKGVDCIKTDSTKHTVNIIHRILTILTHSPYNILPSIFKIPSKKLQTTSEIPEGSKLWAEQLINIPGVSEQKVGKIIEKFPNLTSLMEFYHCTEKSSKEKIDTIALMFERKQKKLSSKVYKVYSSDNPNDIV</sequence>
<name>A0A1R2BV61_9CILI</name>
<evidence type="ECO:0000313" key="1">
    <source>
        <dbReference type="EMBL" id="OMJ80465.1"/>
    </source>
</evidence>
<dbReference type="AlphaFoldDB" id="A0A1R2BV61"/>
<gene>
    <name evidence="1" type="ORF">SteCoe_19268</name>
</gene>
<evidence type="ECO:0000313" key="2">
    <source>
        <dbReference type="Proteomes" id="UP000187209"/>
    </source>
</evidence>
<dbReference type="InterPro" id="IPR042530">
    <property type="entry name" value="EME1/EME2_C"/>
</dbReference>
<dbReference type="Gene3D" id="1.10.150.670">
    <property type="entry name" value="Crossover junction endonuclease EME1, DNA-binding domain"/>
    <property type="match status" value="1"/>
</dbReference>
<protein>
    <recommendedName>
        <fullName evidence="3">ERCC4 domain-containing protein</fullName>
    </recommendedName>
</protein>
<dbReference type="EMBL" id="MPUH01000422">
    <property type="protein sequence ID" value="OMJ80465.1"/>
    <property type="molecule type" value="Genomic_DNA"/>
</dbReference>
<accession>A0A1R2BV61</accession>
<evidence type="ECO:0008006" key="3">
    <source>
        <dbReference type="Google" id="ProtNLM"/>
    </source>
</evidence>